<dbReference type="InterPro" id="IPR056867">
    <property type="entry name" value="LRR_15"/>
</dbReference>
<gene>
    <name evidence="2" type="ORF">AOQ84DRAFT_217913</name>
</gene>
<evidence type="ECO:0000313" key="2">
    <source>
        <dbReference type="EMBL" id="OCL10389.1"/>
    </source>
</evidence>
<dbReference type="SUPFAM" id="SSF52047">
    <property type="entry name" value="RNI-like"/>
    <property type="match status" value="1"/>
</dbReference>
<dbReference type="AlphaFoldDB" id="A0A8E2F4P9"/>
<sequence>MLPIILDHGVASDVKNVIVGTDPPFRYNQGREVRLRFPADDLTSKFLRSLDPMDPEIVAELTQSVCVSEEYFDTALRDNEESAWVTLVLSQLTQMRTLHLRISVQWPDMPLLSLFSIHGGASSFPALREVTITQTVGSCPAIPGTETMSIFWELPSLRTFNYMGPLGSRSILRPGWLPTQSLIENITLSDQTDLDTVKVAMESILPSFKALRSFDLLLTPEHQVLQTGDMVTRFSLREDIFSSMGMALQSQQHSLERLSVCCDEDERICDLETFLKPIGSLRGFLNLHEISINTYVLVGYNISESPELSDTLPISLQSLQITHCTDGVQEQLAELAKICPYKFPNLKRVIILEYYGDDGLREAFLKVGVEFTGLRLKVMGCITPALNQ</sequence>
<dbReference type="Pfam" id="PF24969">
    <property type="entry name" value="LRR_15"/>
    <property type="match status" value="1"/>
</dbReference>
<organism evidence="2 3">
    <name type="scientific">Glonium stellatum</name>
    <dbReference type="NCBI Taxonomy" id="574774"/>
    <lineage>
        <taxon>Eukaryota</taxon>
        <taxon>Fungi</taxon>
        <taxon>Dikarya</taxon>
        <taxon>Ascomycota</taxon>
        <taxon>Pezizomycotina</taxon>
        <taxon>Dothideomycetes</taxon>
        <taxon>Pleosporomycetidae</taxon>
        <taxon>Gloniales</taxon>
        <taxon>Gloniaceae</taxon>
        <taxon>Glonium</taxon>
    </lineage>
</organism>
<dbReference type="EMBL" id="KV749249">
    <property type="protein sequence ID" value="OCL10389.1"/>
    <property type="molecule type" value="Genomic_DNA"/>
</dbReference>
<dbReference type="Gene3D" id="3.80.10.10">
    <property type="entry name" value="Ribonuclease Inhibitor"/>
    <property type="match status" value="1"/>
</dbReference>
<accession>A0A8E2F4P9</accession>
<evidence type="ECO:0000259" key="1">
    <source>
        <dbReference type="Pfam" id="PF24969"/>
    </source>
</evidence>
<keyword evidence="3" id="KW-1185">Reference proteome</keyword>
<proteinExistence type="predicted"/>
<evidence type="ECO:0000313" key="3">
    <source>
        <dbReference type="Proteomes" id="UP000250140"/>
    </source>
</evidence>
<name>A0A8E2F4P9_9PEZI</name>
<dbReference type="OrthoDB" id="4191831at2759"/>
<dbReference type="InterPro" id="IPR032675">
    <property type="entry name" value="LRR_dom_sf"/>
</dbReference>
<protein>
    <recommendedName>
        <fullName evidence="1">Leucine-rich repeat domain-containing protein</fullName>
    </recommendedName>
</protein>
<feature type="domain" description="Leucine-rich repeat" evidence="1">
    <location>
        <begin position="151"/>
        <end position="371"/>
    </location>
</feature>
<reference evidence="2 3" key="1">
    <citation type="journal article" date="2016" name="Nat. Commun.">
        <title>Ectomycorrhizal ecology is imprinted in the genome of the dominant symbiotic fungus Cenococcum geophilum.</title>
        <authorList>
            <consortium name="DOE Joint Genome Institute"/>
            <person name="Peter M."/>
            <person name="Kohler A."/>
            <person name="Ohm R.A."/>
            <person name="Kuo A."/>
            <person name="Krutzmann J."/>
            <person name="Morin E."/>
            <person name="Arend M."/>
            <person name="Barry K.W."/>
            <person name="Binder M."/>
            <person name="Choi C."/>
            <person name="Clum A."/>
            <person name="Copeland A."/>
            <person name="Grisel N."/>
            <person name="Haridas S."/>
            <person name="Kipfer T."/>
            <person name="LaButti K."/>
            <person name="Lindquist E."/>
            <person name="Lipzen A."/>
            <person name="Maire R."/>
            <person name="Meier B."/>
            <person name="Mihaltcheva S."/>
            <person name="Molinier V."/>
            <person name="Murat C."/>
            <person name="Poggeler S."/>
            <person name="Quandt C.A."/>
            <person name="Sperisen C."/>
            <person name="Tritt A."/>
            <person name="Tisserant E."/>
            <person name="Crous P.W."/>
            <person name="Henrissat B."/>
            <person name="Nehls U."/>
            <person name="Egli S."/>
            <person name="Spatafora J.W."/>
            <person name="Grigoriev I.V."/>
            <person name="Martin F.M."/>
        </authorList>
    </citation>
    <scope>NUCLEOTIDE SEQUENCE [LARGE SCALE GENOMIC DNA]</scope>
    <source>
        <strain evidence="2 3">CBS 207.34</strain>
    </source>
</reference>
<dbReference type="Proteomes" id="UP000250140">
    <property type="component" value="Unassembled WGS sequence"/>
</dbReference>